<protein>
    <recommendedName>
        <fullName evidence="1">DUF4179 domain-containing protein</fullName>
    </recommendedName>
</protein>
<dbReference type="STRING" id="168384.SAMN05660368_01962"/>
<dbReference type="AlphaFoldDB" id="C6LJN2"/>
<accession>C6LJN2</accession>
<proteinExistence type="predicted"/>
<dbReference type="InterPro" id="IPR025436">
    <property type="entry name" value="DUF4179"/>
</dbReference>
<evidence type="ECO:0000313" key="3">
    <source>
        <dbReference type="Proteomes" id="UP000005561"/>
    </source>
</evidence>
<dbReference type="EMBL" id="ACCL02000021">
    <property type="protein sequence ID" value="EET59155.1"/>
    <property type="molecule type" value="Genomic_DNA"/>
</dbReference>
<evidence type="ECO:0000259" key="1">
    <source>
        <dbReference type="Pfam" id="PF13786"/>
    </source>
</evidence>
<gene>
    <name evidence="2" type="ORF">BRYFOR_08869</name>
</gene>
<dbReference type="Pfam" id="PF13786">
    <property type="entry name" value="DUF4179"/>
    <property type="match status" value="1"/>
</dbReference>
<reference evidence="2" key="1">
    <citation type="submission" date="2009-07" db="EMBL/GenBank/DDBJ databases">
        <authorList>
            <person name="Weinstock G."/>
            <person name="Sodergren E."/>
            <person name="Clifton S."/>
            <person name="Fulton L."/>
            <person name="Fulton B."/>
            <person name="Courtney L."/>
            <person name="Fronick C."/>
            <person name="Harrison M."/>
            <person name="Strong C."/>
            <person name="Farmer C."/>
            <person name="Delahaunty K."/>
            <person name="Markovic C."/>
            <person name="Hall O."/>
            <person name="Minx P."/>
            <person name="Tomlinson C."/>
            <person name="Mitreva M."/>
            <person name="Nelson J."/>
            <person name="Hou S."/>
            <person name="Wollam A."/>
            <person name="Pepin K.H."/>
            <person name="Johnson M."/>
            <person name="Bhonagiri V."/>
            <person name="Nash W.E."/>
            <person name="Warren W."/>
            <person name="Chinwalla A."/>
            <person name="Mardis E.R."/>
            <person name="Wilson R.K."/>
        </authorList>
    </citation>
    <scope>NUCLEOTIDE SEQUENCE [LARGE SCALE GENOMIC DNA]</scope>
    <source>
        <strain evidence="2">DSM 14469</strain>
    </source>
</reference>
<sequence>MNRKHFELLEALQCADDTFVETAGQPWNGKKKRILESAGVRAACMLLVAAAGLGGIFHEQVAAAISSFTTQIARWLGNENDLRPYTEVINEKQTENGVTMTLREVLIDASSINAAIDVSWEDGVVTGRPWVYYGAIYVNGEYVDTLMLRSYEMEAEGQYVLSAPYQEGAVPQEIENAELMIRFVQTQEDNTIDGIADFDFAFETSGENIREQIMTLPVDRTLKTEDGIVFHVQDIAYTEASARVHVQMEGDPRTFYGEGEERYSEIYYRLDMTDDKGNRMLFEAVDYDEKTGALVLDCAYGTPTVDTAEYLDIELAEYSTVPVSAIGEEPSGEEIAEQFPDGLSKILDETRLPLKTE</sequence>
<comment type="caution">
    <text evidence="2">The sequence shown here is derived from an EMBL/GenBank/DDBJ whole genome shotgun (WGS) entry which is preliminary data.</text>
</comment>
<keyword evidence="3" id="KW-1185">Reference proteome</keyword>
<organism evidence="2 3">
    <name type="scientific">Marvinbryantia formatexigens DSM 14469</name>
    <dbReference type="NCBI Taxonomy" id="478749"/>
    <lineage>
        <taxon>Bacteria</taxon>
        <taxon>Bacillati</taxon>
        <taxon>Bacillota</taxon>
        <taxon>Clostridia</taxon>
        <taxon>Lachnospirales</taxon>
        <taxon>Lachnospiraceae</taxon>
        <taxon>Marvinbryantia</taxon>
    </lineage>
</organism>
<dbReference type="Proteomes" id="UP000005561">
    <property type="component" value="Unassembled WGS sequence"/>
</dbReference>
<dbReference type="Gene3D" id="2.60.40.1630">
    <property type="entry name" value="bacillus anthracis domain"/>
    <property type="match status" value="1"/>
</dbReference>
<evidence type="ECO:0000313" key="2">
    <source>
        <dbReference type="EMBL" id="EET59155.1"/>
    </source>
</evidence>
<dbReference type="eggNOG" id="ENOG502ZKB7">
    <property type="taxonomic scope" value="Bacteria"/>
</dbReference>
<dbReference type="RefSeq" id="WP_006863632.1">
    <property type="nucleotide sequence ID" value="NZ_ACCL02000021.1"/>
</dbReference>
<feature type="domain" description="DUF4179" evidence="1">
    <location>
        <begin position="30"/>
        <end position="117"/>
    </location>
</feature>
<name>C6LJN2_9FIRM</name>